<feature type="transmembrane region" description="Helical" evidence="1">
    <location>
        <begin position="197"/>
        <end position="217"/>
    </location>
</feature>
<proteinExistence type="predicted"/>
<keyword evidence="1" id="KW-1133">Transmembrane helix</keyword>
<reference evidence="2" key="1">
    <citation type="journal article" date="2020" name="Ecol. Evol.">
        <title>Genome structure and content of the rice root-knot nematode (Meloidogyne graminicola).</title>
        <authorList>
            <person name="Phan N.T."/>
            <person name="Danchin E.G.J."/>
            <person name="Klopp C."/>
            <person name="Perfus-Barbeoch L."/>
            <person name="Kozlowski D.K."/>
            <person name="Koutsovoulos G.D."/>
            <person name="Lopez-Roques C."/>
            <person name="Bouchez O."/>
            <person name="Zahm M."/>
            <person name="Besnard G."/>
            <person name="Bellafiore S."/>
        </authorList>
    </citation>
    <scope>NUCLEOTIDE SEQUENCE</scope>
    <source>
        <strain evidence="2">VN-18</strain>
    </source>
</reference>
<comment type="caution">
    <text evidence="2">The sequence shown here is derived from an EMBL/GenBank/DDBJ whole genome shotgun (WGS) entry which is preliminary data.</text>
</comment>
<dbReference type="AlphaFoldDB" id="A0A8S9ZDU9"/>
<evidence type="ECO:0000313" key="2">
    <source>
        <dbReference type="EMBL" id="KAF7629889.1"/>
    </source>
</evidence>
<dbReference type="InterPro" id="IPR026112">
    <property type="entry name" value="AMN"/>
</dbReference>
<organism evidence="2 3">
    <name type="scientific">Meloidogyne graminicola</name>
    <dbReference type="NCBI Taxonomy" id="189291"/>
    <lineage>
        <taxon>Eukaryota</taxon>
        <taxon>Metazoa</taxon>
        <taxon>Ecdysozoa</taxon>
        <taxon>Nematoda</taxon>
        <taxon>Chromadorea</taxon>
        <taxon>Rhabditida</taxon>
        <taxon>Tylenchina</taxon>
        <taxon>Tylenchomorpha</taxon>
        <taxon>Tylenchoidea</taxon>
        <taxon>Meloidogynidae</taxon>
        <taxon>Meloidogyninae</taxon>
        <taxon>Meloidogyne</taxon>
    </lineage>
</organism>
<keyword evidence="1" id="KW-0812">Transmembrane</keyword>
<keyword evidence="3" id="KW-1185">Reference proteome</keyword>
<gene>
    <name evidence="2" type="ORF">Mgra_00009118</name>
</gene>
<keyword evidence="1" id="KW-0472">Membrane</keyword>
<evidence type="ECO:0000313" key="3">
    <source>
        <dbReference type="Proteomes" id="UP000605970"/>
    </source>
</evidence>
<name>A0A8S9ZDU9_9BILA</name>
<protein>
    <recommendedName>
        <fullName evidence="4">Protein amnionless</fullName>
    </recommendedName>
</protein>
<dbReference type="OrthoDB" id="5803271at2759"/>
<sequence length="317" mass="37767">MGENNLNNNDNINKSQLQFILGNRIKEEKKAFFGYPNSNFFEPQFSAICSFIQCKDYSNYCSNPIKPVGQCCEQCGALLSFRQNNINFTKSIKIIKNYIKLINKFNWLPKDFGISFVRIDNNNYNSLYQLSILNKYYNQFNYNEDQFCSILWNIFKKIQNEVNNVNYFNEQKSNENLQFYFDLKIKCSKQFGYFNELILFLIIIIGIIILLILFIFYKEYKRNPSLRLFISNIRRNEYLNNNNNNIIVKWMKRRNNTNEYINIEIPVNSTNNDDNNSQNILINKLNINKESVSIFINKAFNKSNIEDIDENKQEENN</sequence>
<evidence type="ECO:0000256" key="1">
    <source>
        <dbReference type="SAM" id="Phobius"/>
    </source>
</evidence>
<dbReference type="Proteomes" id="UP000605970">
    <property type="component" value="Unassembled WGS sequence"/>
</dbReference>
<evidence type="ECO:0008006" key="4">
    <source>
        <dbReference type="Google" id="ProtNLM"/>
    </source>
</evidence>
<dbReference type="EMBL" id="JABEBT010000138">
    <property type="protein sequence ID" value="KAF7629889.1"/>
    <property type="molecule type" value="Genomic_DNA"/>
</dbReference>
<dbReference type="Pfam" id="PF14828">
    <property type="entry name" value="Amnionless"/>
    <property type="match status" value="1"/>
</dbReference>
<accession>A0A8S9ZDU9</accession>